<accession>A0ACC2KJ39</accession>
<proteinExistence type="predicted"/>
<name>A0ACC2KJ39_PERAE</name>
<evidence type="ECO:0000313" key="2">
    <source>
        <dbReference type="Proteomes" id="UP001234297"/>
    </source>
</evidence>
<protein>
    <submittedName>
        <fullName evidence="1">Uncharacterized protein</fullName>
    </submittedName>
</protein>
<comment type="caution">
    <text evidence="1">The sequence shown here is derived from an EMBL/GenBank/DDBJ whole genome shotgun (WGS) entry which is preliminary data.</text>
</comment>
<sequence>MSVSFLDATVQLMMSTSIKSMSHSSRSHRFISKKLSHVHGWGSACCFDVLLQMGCSCPNPKITIPRLRAALFHPSALILGPQSHALGFGKTNGSRSFQTSREIRRLLDVLLSRTHGVMQEKLQSNKPPQIPSTQSWFLKACFCAPSPITTSSVFFVIASSLPIYPSL</sequence>
<dbReference type="EMBL" id="CM056817">
    <property type="protein sequence ID" value="KAJ8620969.1"/>
    <property type="molecule type" value="Genomic_DNA"/>
</dbReference>
<dbReference type="Proteomes" id="UP001234297">
    <property type="component" value="Chromosome 9"/>
</dbReference>
<keyword evidence="2" id="KW-1185">Reference proteome</keyword>
<evidence type="ECO:0000313" key="1">
    <source>
        <dbReference type="EMBL" id="KAJ8620969.1"/>
    </source>
</evidence>
<gene>
    <name evidence="1" type="ORF">MRB53_029498</name>
</gene>
<reference evidence="1 2" key="1">
    <citation type="journal article" date="2022" name="Hortic Res">
        <title>A haplotype resolved chromosomal level avocado genome allows analysis of novel avocado genes.</title>
        <authorList>
            <person name="Nath O."/>
            <person name="Fletcher S.J."/>
            <person name="Hayward A."/>
            <person name="Shaw L.M."/>
            <person name="Masouleh A.K."/>
            <person name="Furtado A."/>
            <person name="Henry R.J."/>
            <person name="Mitter N."/>
        </authorList>
    </citation>
    <scope>NUCLEOTIDE SEQUENCE [LARGE SCALE GENOMIC DNA]</scope>
    <source>
        <strain evidence="2">cv. Hass</strain>
    </source>
</reference>
<organism evidence="1 2">
    <name type="scientific">Persea americana</name>
    <name type="common">Avocado</name>
    <dbReference type="NCBI Taxonomy" id="3435"/>
    <lineage>
        <taxon>Eukaryota</taxon>
        <taxon>Viridiplantae</taxon>
        <taxon>Streptophyta</taxon>
        <taxon>Embryophyta</taxon>
        <taxon>Tracheophyta</taxon>
        <taxon>Spermatophyta</taxon>
        <taxon>Magnoliopsida</taxon>
        <taxon>Magnoliidae</taxon>
        <taxon>Laurales</taxon>
        <taxon>Lauraceae</taxon>
        <taxon>Persea</taxon>
    </lineage>
</organism>